<evidence type="ECO:0000313" key="3">
    <source>
        <dbReference type="EMBL" id="EFM26337.1"/>
    </source>
</evidence>
<feature type="domain" description="Beta-ketoacyl-[acyl-carrier-protein] synthase III N-terminal" evidence="1">
    <location>
        <begin position="252"/>
        <end position="320"/>
    </location>
</feature>
<dbReference type="SUPFAM" id="SSF53901">
    <property type="entry name" value="Thiolase-like"/>
    <property type="match status" value="1"/>
</dbReference>
<reference evidence="3 4" key="1">
    <citation type="submission" date="2010-07" db="EMBL/GenBank/DDBJ databases">
        <authorList>
            <person name="Muzny D."/>
            <person name="Qin X."/>
            <person name="Deng J."/>
            <person name="Jiang H."/>
            <person name="Liu Y."/>
            <person name="Qu J."/>
            <person name="Song X.-Z."/>
            <person name="Zhang L."/>
            <person name="Thornton R."/>
            <person name="Coyle M."/>
            <person name="Francisco L."/>
            <person name="Jackson L."/>
            <person name="Javaid M."/>
            <person name="Korchina V."/>
            <person name="Kovar C."/>
            <person name="Mata R."/>
            <person name="Mathew T."/>
            <person name="Ngo R."/>
            <person name="Nguyen L."/>
            <person name="Nguyen N."/>
            <person name="Okwuonu G."/>
            <person name="Ongeri F."/>
            <person name="Pham C."/>
            <person name="Simmons D."/>
            <person name="Wilczek-Boney K."/>
            <person name="Hale W."/>
            <person name="Jakkamsetti A."/>
            <person name="Pham P."/>
            <person name="Ruth R."/>
            <person name="San Lucas F."/>
            <person name="Warren J."/>
            <person name="Zhang J."/>
            <person name="Zhao Z."/>
            <person name="Zhou C."/>
            <person name="Zhu D."/>
            <person name="Lee S."/>
            <person name="Bess C."/>
            <person name="Blankenburg K."/>
            <person name="Forbes L."/>
            <person name="Fu Q."/>
            <person name="Gubbala S."/>
            <person name="Hirani K."/>
            <person name="Jayaseelan J.C."/>
            <person name="Lara F."/>
            <person name="Munidasa M."/>
            <person name="Palculict T."/>
            <person name="Patil S."/>
            <person name="Pu L.-L."/>
            <person name="Saada N."/>
            <person name="Tang L."/>
            <person name="Weissenberger G."/>
            <person name="Zhu Y."/>
            <person name="Hemphill L."/>
            <person name="Shang Y."/>
            <person name="Youmans B."/>
            <person name="Ayvaz T."/>
            <person name="Ross M."/>
            <person name="Santibanez J."/>
            <person name="Aqrawi P."/>
            <person name="Gross S."/>
            <person name="Joshi V."/>
            <person name="Fowler G."/>
            <person name="Nazareth L."/>
            <person name="Reid J."/>
            <person name="Worley K."/>
            <person name="Petrosino J."/>
            <person name="Highlander S."/>
            <person name="Gibbs R."/>
        </authorList>
    </citation>
    <scope>NUCLEOTIDE SEQUENCE [LARGE SCALE GENOMIC DNA]</scope>
    <source>
        <strain evidence="3 4">ATCC BAA-1640</strain>
    </source>
</reference>
<dbReference type="eggNOG" id="COG0332">
    <property type="taxonomic scope" value="Bacteria"/>
</dbReference>
<protein>
    <submittedName>
        <fullName evidence="3">3-oxoacyl-[acyl-carrier-protein (ACP)] synthase III</fullName>
        <ecNumber evidence="3">1.21.4.2</ecNumber>
    </submittedName>
</protein>
<dbReference type="GO" id="GO:0004315">
    <property type="term" value="F:3-oxoacyl-[acyl-carrier-protein] synthase activity"/>
    <property type="evidence" value="ECO:0007669"/>
    <property type="project" value="InterPro"/>
</dbReference>
<sequence length="511" mass="55396">MYSVIKGAGYVLVNTPQLVETAGATFTTEKILNPDSDLLKNVQDHLRSFDEVVNYLPNQIYIGNATPDALADKKLPYTEIENKGTREGKFGIIVPEEEFIGLLKYADEFDLVFLSEDYVNEFKSVLEERYPEFEKMFPKLKGQDISKAEELIANDKAVALYHDGKLYGYVRAAHDTDVNLSAHTMLENLVSKASGALAAIETLRVSGIDRKEINYVIECSEEAAGDINQRGGGNIAKSIAEMCGLENANGSDVRGFCAAPVHALVTAASHVRGGTFENVLVVAGGSTAKLGMNARDHINKGLPILEDCVGGFGVIVSQNDGVSPIIRNDIVGTHKVSTGSSPQAVISSLVYDPLHEHGLKFTDVDKYSPEMQNPDITKPAGAGNVPEANYKMIAALAVTKGELDKKELKNFIEKHGLHGWAPTQGHIPSAVPYVGHMVHDLTDGDLNRAMLIGKGSLFLGRLTNLFDGISVVVERNTGKDAEAETGLDQEMVRKLLAEAMKKVASDILERE</sequence>
<dbReference type="InterPro" id="IPR045984">
    <property type="entry name" value="DUF5940"/>
</dbReference>
<dbReference type="AlphaFoldDB" id="E0NIP2"/>
<accession>E0NIP2</accession>
<evidence type="ECO:0000259" key="1">
    <source>
        <dbReference type="Pfam" id="PF08545"/>
    </source>
</evidence>
<dbReference type="GO" id="GO:0030699">
    <property type="term" value="F:glycine reductase activity"/>
    <property type="evidence" value="ECO:0007669"/>
    <property type="project" value="UniProtKB-EC"/>
</dbReference>
<comment type="caution">
    <text evidence="3">The sequence shown here is derived from an EMBL/GenBank/DDBJ whole genome shotgun (WGS) entry which is preliminary data.</text>
</comment>
<dbReference type="OrthoDB" id="9762068at2"/>
<evidence type="ECO:0000259" key="2">
    <source>
        <dbReference type="Pfam" id="PF19364"/>
    </source>
</evidence>
<organism evidence="3 4">
    <name type="scientific">Peptoniphilus duerdenii ATCC BAA-1640</name>
    <dbReference type="NCBI Taxonomy" id="862517"/>
    <lineage>
        <taxon>Bacteria</taxon>
        <taxon>Bacillati</taxon>
        <taxon>Bacillota</taxon>
        <taxon>Tissierellia</taxon>
        <taxon>Tissierellales</taxon>
        <taxon>Peptoniphilaceae</taxon>
        <taxon>Peptoniphilus</taxon>
    </lineage>
</organism>
<keyword evidence="3" id="KW-0560">Oxidoreductase</keyword>
<name>E0NIP2_9FIRM</name>
<dbReference type="InterPro" id="IPR016039">
    <property type="entry name" value="Thiolase-like"/>
</dbReference>
<evidence type="ECO:0000313" key="4">
    <source>
        <dbReference type="Proteomes" id="UP000003280"/>
    </source>
</evidence>
<feature type="domain" description="DUF5940" evidence="2">
    <location>
        <begin position="344"/>
        <end position="509"/>
    </location>
</feature>
<dbReference type="InterPro" id="IPR013751">
    <property type="entry name" value="ACP_syn_III_N"/>
</dbReference>
<dbReference type="GO" id="GO:0006633">
    <property type="term" value="P:fatty acid biosynthetic process"/>
    <property type="evidence" value="ECO:0007669"/>
    <property type="project" value="InterPro"/>
</dbReference>
<dbReference type="STRING" id="862517.HMPREF9225_0031"/>
<dbReference type="EMBL" id="AEEH01000009">
    <property type="protein sequence ID" value="EFM26337.1"/>
    <property type="molecule type" value="Genomic_DNA"/>
</dbReference>
<gene>
    <name evidence="3" type="primary">grdC</name>
    <name evidence="3" type="ORF">HMPREF9225_0031</name>
</gene>
<dbReference type="Proteomes" id="UP000003280">
    <property type="component" value="Unassembled WGS sequence"/>
</dbReference>
<dbReference type="RefSeq" id="WP_008900867.1">
    <property type="nucleotide sequence ID" value="NZ_GL397071.1"/>
</dbReference>
<dbReference type="EC" id="1.21.4.2" evidence="3"/>
<keyword evidence="4" id="KW-1185">Reference proteome</keyword>
<dbReference type="Gene3D" id="3.40.47.10">
    <property type="match status" value="1"/>
</dbReference>
<dbReference type="Pfam" id="PF19364">
    <property type="entry name" value="DUF5940"/>
    <property type="match status" value="1"/>
</dbReference>
<dbReference type="Pfam" id="PF08545">
    <property type="entry name" value="ACP_syn_III"/>
    <property type="match status" value="1"/>
</dbReference>
<dbReference type="CDD" id="cd00827">
    <property type="entry name" value="init_cond_enzymes"/>
    <property type="match status" value="1"/>
</dbReference>
<dbReference type="HOGENOM" id="CLU_027957_0_0_9"/>
<proteinExistence type="predicted"/>
<dbReference type="NCBIfam" id="NF040746">
    <property type="entry name" value="reduct_C_beta"/>
    <property type="match status" value="1"/>
</dbReference>